<evidence type="ECO:0000256" key="1">
    <source>
        <dbReference type="SAM" id="Coils"/>
    </source>
</evidence>
<protein>
    <submittedName>
        <fullName evidence="4">Uncharacterized protein</fullName>
    </submittedName>
</protein>
<feature type="compositionally biased region" description="Low complexity" evidence="2">
    <location>
        <begin position="550"/>
        <end position="584"/>
    </location>
</feature>
<feature type="region of interest" description="Disordered" evidence="2">
    <location>
        <begin position="1"/>
        <end position="25"/>
    </location>
</feature>
<keyword evidence="3" id="KW-1133">Transmembrane helix</keyword>
<reference evidence="4" key="1">
    <citation type="submission" date="2013-10" db="EMBL/GenBank/DDBJ databases">
        <title>Genomic analysis of the causative agents of coccidiosis in chickens.</title>
        <authorList>
            <person name="Reid A.J."/>
            <person name="Blake D."/>
            <person name="Billington K."/>
            <person name="Browne H."/>
            <person name="Dunn M."/>
            <person name="Hung S."/>
            <person name="Kawahara F."/>
            <person name="Miranda-Saavedra D."/>
            <person name="Mourier T."/>
            <person name="Nagra H."/>
            <person name="Otto T.D."/>
            <person name="Rawlings N."/>
            <person name="Sanchez A."/>
            <person name="Sanders M."/>
            <person name="Subramaniam C."/>
            <person name="Tay Y."/>
            <person name="Dear P."/>
            <person name="Doerig C."/>
            <person name="Gruber A."/>
            <person name="Parkinson J."/>
            <person name="Shirley M."/>
            <person name="Wan K.L."/>
            <person name="Berriman M."/>
            <person name="Tomley F."/>
            <person name="Pain A."/>
        </authorList>
    </citation>
    <scope>NUCLEOTIDE SEQUENCE [LARGE SCALE GENOMIC DNA]</scope>
    <source>
        <strain evidence="4">Houghton</strain>
    </source>
</reference>
<feature type="region of interest" description="Disordered" evidence="2">
    <location>
        <begin position="1128"/>
        <end position="1149"/>
    </location>
</feature>
<feature type="compositionally biased region" description="Low complexity" evidence="2">
    <location>
        <begin position="704"/>
        <end position="716"/>
    </location>
</feature>
<keyword evidence="5" id="KW-1185">Reference proteome</keyword>
<evidence type="ECO:0000313" key="5">
    <source>
        <dbReference type="Proteomes" id="UP000030750"/>
    </source>
</evidence>
<feature type="compositionally biased region" description="Low complexity" evidence="2">
    <location>
        <begin position="625"/>
        <end position="688"/>
    </location>
</feature>
<keyword evidence="1" id="KW-0175">Coiled coil</keyword>
<feature type="compositionally biased region" description="Polar residues" evidence="2">
    <location>
        <begin position="389"/>
        <end position="407"/>
    </location>
</feature>
<feature type="region of interest" description="Disordered" evidence="2">
    <location>
        <begin position="600"/>
        <end position="932"/>
    </location>
</feature>
<feature type="compositionally biased region" description="Low complexity" evidence="2">
    <location>
        <begin position="463"/>
        <end position="473"/>
    </location>
</feature>
<proteinExistence type="predicted"/>
<feature type="compositionally biased region" description="Basic and acidic residues" evidence="2">
    <location>
        <begin position="755"/>
        <end position="781"/>
    </location>
</feature>
<keyword evidence="3" id="KW-0472">Membrane</keyword>
<dbReference type="VEuPathDB" id="ToxoDB:EBH_0042290"/>
<dbReference type="OrthoDB" id="352879at2759"/>
<accession>U6LSE7</accession>
<evidence type="ECO:0000313" key="4">
    <source>
        <dbReference type="EMBL" id="CDJ51504.1"/>
    </source>
</evidence>
<feature type="compositionally biased region" description="Basic residues" evidence="2">
    <location>
        <begin position="442"/>
        <end position="451"/>
    </location>
</feature>
<feature type="compositionally biased region" description="Basic and acidic residues" evidence="2">
    <location>
        <begin position="889"/>
        <end position="899"/>
    </location>
</feature>
<feature type="region of interest" description="Disordered" evidence="2">
    <location>
        <begin position="371"/>
        <end position="584"/>
    </location>
</feature>
<feature type="compositionally biased region" description="Pro residues" evidence="2">
    <location>
        <begin position="786"/>
        <end position="803"/>
    </location>
</feature>
<sequence length="1188" mass="127951">MWAQPSPAPFTAGEEEGGKGASADLHGMLPVEATNGRLSTDVAKSLSAAPREGVSHMRRSPTRNRTYTVLTAIFSLAAVVFLISSCVWHLKVRRGMPLNVQTRRLATGGTGPCDTLGTEGGLEEQQRAPLLGTQFEAYRRQVQALTVQPHDIKYLTEEEVDLIDVAMSMLTELGESVANLLEKKRAMEESVARLSRELEILKTPTTEALEAEVRHTRAFITNIQTALAGVEVELEEKQQRLAASCWSQKQERAALLLRAEGLLHNRALTVGAARNLAARNVVIAAGVPTYKDHEPAYVPQVRQLLQEGLASALLATAGLETDPSPEAANQGKLSLEELKQLEVGLPFFGLHDKLGLVTSAREKLEAALKKASSSGFLGRMDGGRGTARGSVSSSHGRFTTGPSSTSLADFGYESTQRRESTASLYSSGDMPYHVGTLEHPARRLPSRSRRPHPQDIGGPQPEGSRGSRLSLSLPRHFPGPHPQDIGGPQPEGSRGSRLSLSLPRHFPGPHPQDIGGPQPEGSRGSRLPLSLPRHQRQPQPHDIRGPQPEGSRGSRLSLSLPRPQRQPQPQDIGGPQPEGSRGSRLSLSLPRQQLWLHQQDIGGPQPEGARGSRLPLSLPPPQRRPQPQDIGGPQPEGARGSRLPLSLPRPQRQPQQQDMSGPQPEGARGSRLPLSLPRQQRQPQQQRPGAGEPLPGRPQAPGKSSTSHRQSTHSQQLPLDTGSKTLRRPRQRPLSAPVQWASSEQPEQPGPASETEGKPSKDSPPAKDSPSEPKGDLEGDPHSTPSTPPKEPQADPAPVPTVSPTPSDESMTLDLSTLPAPDPDLLFPVDEATGESHADDGTTAPPGPGEVVEASGTTEDGGASGGGDPPSDQKDTQPPPSADGQQPAEDPHPPPEKPPTRGQPTPPGEDPPPPERPPPKSEPADASGHGLEEQLREMSAGLAAFAAGAGPVASKIEEDRFLLPYGEDLLRAGLKLYRGSWRLVSAALDDSPILEKVRRQREECFDLCTRLHRGLYPTWASALRSKLRVLEKGIRNCKRERQRPHAKLPSTNFVDLLAHVNSVATEGVRLVSDISPLNSEPISSPEVKALLQEIDRAASLGKQEVLDGVQYCVFEWKNALQAETGAAEGELEVGADESPRAPEEQPVEDLLQKAESVHERLKTLGDHGRLLESLEKAIKEKRSTSSKS</sequence>
<feature type="compositionally biased region" description="Pro residues" evidence="2">
    <location>
        <begin position="904"/>
        <end position="916"/>
    </location>
</feature>
<feature type="transmembrane region" description="Helical" evidence="3">
    <location>
        <begin position="67"/>
        <end position="90"/>
    </location>
</feature>
<evidence type="ECO:0000256" key="2">
    <source>
        <dbReference type="SAM" id="MobiDB-lite"/>
    </source>
</evidence>
<feature type="compositionally biased region" description="Low complexity" evidence="2">
    <location>
        <begin position="492"/>
        <end position="502"/>
    </location>
</feature>
<organism evidence="4 5">
    <name type="scientific">Eimeria brunetti</name>
    <dbReference type="NCBI Taxonomy" id="51314"/>
    <lineage>
        <taxon>Eukaryota</taxon>
        <taxon>Sar</taxon>
        <taxon>Alveolata</taxon>
        <taxon>Apicomplexa</taxon>
        <taxon>Conoidasida</taxon>
        <taxon>Coccidia</taxon>
        <taxon>Eucoccidiorida</taxon>
        <taxon>Eimeriorina</taxon>
        <taxon>Eimeriidae</taxon>
        <taxon>Eimeria</taxon>
    </lineage>
</organism>
<gene>
    <name evidence="4" type="ORF">EBH_0042290</name>
</gene>
<dbReference type="EMBL" id="HG712876">
    <property type="protein sequence ID" value="CDJ51504.1"/>
    <property type="molecule type" value="Genomic_DNA"/>
</dbReference>
<evidence type="ECO:0000256" key="3">
    <source>
        <dbReference type="SAM" id="Phobius"/>
    </source>
</evidence>
<feature type="coiled-coil region" evidence="1">
    <location>
        <begin position="170"/>
        <end position="240"/>
    </location>
</feature>
<dbReference type="AlphaFoldDB" id="U6LSE7"/>
<keyword evidence="3" id="KW-0812">Transmembrane</keyword>
<dbReference type="Proteomes" id="UP000030750">
    <property type="component" value="Unassembled WGS sequence"/>
</dbReference>
<reference evidence="4" key="2">
    <citation type="submission" date="2013-10" db="EMBL/GenBank/DDBJ databases">
        <authorList>
            <person name="Aslett M."/>
        </authorList>
    </citation>
    <scope>NUCLEOTIDE SEQUENCE [LARGE SCALE GENOMIC DNA]</scope>
    <source>
        <strain evidence="4">Houghton</strain>
    </source>
</reference>
<name>U6LSE7_9EIME</name>